<proteinExistence type="predicted"/>
<name>A0ABM1JB64_POLDO</name>
<keyword evidence="2" id="KW-1185">Reference proteome</keyword>
<dbReference type="InterPro" id="IPR000477">
    <property type="entry name" value="RT_dom"/>
</dbReference>
<dbReference type="PANTHER" id="PTHR35450:SF2">
    <property type="entry name" value="REVERSE TRANSCRIPTASE DOMAIN-CONTAINING PROTEIN"/>
    <property type="match status" value="1"/>
</dbReference>
<evidence type="ECO:0000313" key="2">
    <source>
        <dbReference type="Proteomes" id="UP000694924"/>
    </source>
</evidence>
<organism evidence="2 3">
    <name type="scientific">Polistes dominula</name>
    <name type="common">European paper wasp</name>
    <name type="synonym">Vespa dominula</name>
    <dbReference type="NCBI Taxonomy" id="743375"/>
    <lineage>
        <taxon>Eukaryota</taxon>
        <taxon>Metazoa</taxon>
        <taxon>Ecdysozoa</taxon>
        <taxon>Arthropoda</taxon>
        <taxon>Hexapoda</taxon>
        <taxon>Insecta</taxon>
        <taxon>Pterygota</taxon>
        <taxon>Neoptera</taxon>
        <taxon>Endopterygota</taxon>
        <taxon>Hymenoptera</taxon>
        <taxon>Apocrita</taxon>
        <taxon>Aculeata</taxon>
        <taxon>Vespoidea</taxon>
        <taxon>Vespidae</taxon>
        <taxon>Polistinae</taxon>
        <taxon>Polistini</taxon>
        <taxon>Polistes</taxon>
    </lineage>
</organism>
<protein>
    <submittedName>
        <fullName evidence="3">Uncharacterized protein LOC107073527</fullName>
    </submittedName>
</protein>
<dbReference type="GeneID" id="107073527"/>
<dbReference type="InterPro" id="IPR043502">
    <property type="entry name" value="DNA/RNA_pol_sf"/>
</dbReference>
<evidence type="ECO:0000259" key="1">
    <source>
        <dbReference type="PROSITE" id="PS50878"/>
    </source>
</evidence>
<dbReference type="RefSeq" id="XP_015189702.1">
    <property type="nucleotide sequence ID" value="XM_015334216.1"/>
</dbReference>
<sequence length="560" mass="66719">MMIYAAAITTTQQNKQQIPEETPNNQQKTINYHKKPKWQIRVEQKIHTIRKDIGRLKQAIKGNMSKNITKYINTLLDINNNNYTVNQLLDTHKQKLAVYAARLKRYNESYKRKIENTTFLNSERTFYRKLNTEQEIGSIQPTKKEITTFWTQIWSNTTEHNTHATWITDEKQKYEDMPEQAEYRITEDELKKTIRSTHNWKHPEPDHIQNFWYKKFTTTHPYLTQQINKIIEDPQELPRFLTEGITFTKPKNQNTENSANYRPITCLPTLYKIITSTICRQIDTHLTKNNIISEEQKGCRRNSQGCKEQLIIDSIIMNQAKKQQRNLHTCYIDYKKAFDSVPPHTWLIEILKIYKINKHTQQFLKHTMSTWRTRIILKTPTDTIRTEEIKIKKGIFQGDTLSALWFNMCLNPLSTILNNSKYGFQIRNIRQTQYTINHLMYVDDRKLYAATETQLNTLLKITENFTSDIKMQFGIDKCKTTHIERGQWITDDTQRTLQNETLQNLEKHETYKYLGFEQNTKINHTEIKKYLQKQYNQRLTKILKTKLNSKNLVKAINHTQ</sequence>
<feature type="domain" description="Reverse transcriptase" evidence="1">
    <location>
        <begin position="229"/>
        <end position="518"/>
    </location>
</feature>
<dbReference type="SUPFAM" id="SSF56672">
    <property type="entry name" value="DNA/RNA polymerases"/>
    <property type="match status" value="1"/>
</dbReference>
<reference evidence="3" key="1">
    <citation type="submission" date="2025-08" db="UniProtKB">
        <authorList>
            <consortium name="RefSeq"/>
        </authorList>
    </citation>
    <scope>IDENTIFICATION</scope>
    <source>
        <tissue evidence="3">Whole body</tissue>
    </source>
</reference>
<dbReference type="PANTHER" id="PTHR35450">
    <property type="entry name" value="REVERSE TRANSCRIPTASE DOMAIN-CONTAINING PROTEIN"/>
    <property type="match status" value="1"/>
</dbReference>
<evidence type="ECO:0000313" key="3">
    <source>
        <dbReference type="RefSeq" id="XP_015189702.1"/>
    </source>
</evidence>
<dbReference type="PROSITE" id="PS50878">
    <property type="entry name" value="RT_POL"/>
    <property type="match status" value="1"/>
</dbReference>
<gene>
    <name evidence="3" type="primary">LOC107073527</name>
</gene>
<accession>A0ABM1JB64</accession>
<dbReference type="CDD" id="cd01650">
    <property type="entry name" value="RT_nLTR_like"/>
    <property type="match status" value="1"/>
</dbReference>
<dbReference type="Proteomes" id="UP000694924">
    <property type="component" value="Unplaced"/>
</dbReference>
<dbReference type="Pfam" id="PF00078">
    <property type="entry name" value="RVT_1"/>
    <property type="match status" value="1"/>
</dbReference>